<evidence type="ECO:0000313" key="3">
    <source>
        <dbReference type="Proteomes" id="UP000295344"/>
    </source>
</evidence>
<keyword evidence="3" id="KW-1185">Reference proteome</keyword>
<protein>
    <submittedName>
        <fullName evidence="2">Polysaccharide pyruvyl transferase</fullName>
    </submittedName>
</protein>
<dbReference type="GO" id="GO:0016740">
    <property type="term" value="F:transferase activity"/>
    <property type="evidence" value="ECO:0007669"/>
    <property type="project" value="UniProtKB-KW"/>
</dbReference>
<accession>A0A4R7FPD9</accession>
<feature type="domain" description="Polysaccharide pyruvyl transferase" evidence="1">
    <location>
        <begin position="30"/>
        <end position="304"/>
    </location>
</feature>
<dbReference type="Proteomes" id="UP000295344">
    <property type="component" value="Unassembled WGS sequence"/>
</dbReference>
<dbReference type="AlphaFoldDB" id="A0A4R7FPD9"/>
<dbReference type="EMBL" id="SOAM01000001">
    <property type="protein sequence ID" value="TDS79601.1"/>
    <property type="molecule type" value="Genomic_DNA"/>
</dbReference>
<evidence type="ECO:0000259" key="1">
    <source>
        <dbReference type="Pfam" id="PF04230"/>
    </source>
</evidence>
<gene>
    <name evidence="2" type="ORF">CLV52_0133</name>
</gene>
<dbReference type="OrthoDB" id="9767435at2"/>
<dbReference type="Pfam" id="PF04230">
    <property type="entry name" value="PS_pyruv_trans"/>
    <property type="match status" value="1"/>
</dbReference>
<organism evidence="2 3">
    <name type="scientific">Amnibacterium kyonggiense</name>
    <dbReference type="NCBI Taxonomy" id="595671"/>
    <lineage>
        <taxon>Bacteria</taxon>
        <taxon>Bacillati</taxon>
        <taxon>Actinomycetota</taxon>
        <taxon>Actinomycetes</taxon>
        <taxon>Micrococcales</taxon>
        <taxon>Microbacteriaceae</taxon>
        <taxon>Amnibacterium</taxon>
    </lineage>
</organism>
<comment type="caution">
    <text evidence="2">The sequence shown here is derived from an EMBL/GenBank/DDBJ whole genome shotgun (WGS) entry which is preliminary data.</text>
</comment>
<dbReference type="InterPro" id="IPR007345">
    <property type="entry name" value="Polysacch_pyruvyl_Trfase"/>
</dbReference>
<dbReference type="RefSeq" id="WP_133763922.1">
    <property type="nucleotide sequence ID" value="NZ_BAAARP010000001.1"/>
</dbReference>
<sequence length="417" mass="46451">MTRILLRAHKDPFRVVSPRATFRKNLIGENVGNLLFSSASYKLLQTAGTEVEVGGIQGGRAEAARINAHADHVVIPLANAFRPSYTAALDRMSETIEALRVPVTILGVGAQLRLDGRIERLDAMKESVSRFVRAVLERSPSIGVRGEFTERYLKSLGFSDVEVIGCPSVFLRGPGLRVEKRVRALTAASRISLNLSPYVPGLGPIVERHTERYPHLRYAAQHRDALGMLLSHRHRSKAHSTDQTVLPTHHAHPLVRDGRTSFFVDPEPWMRYLADFDFSFGTRIHGNIAALLAGTPAMVLAHDSRTLELVRYYDIPHRTMKQVRPDTDAAELYAETDLTAFNAGLGERFDRFSAFLGAHGLHHVYEEGQDATRFDRRVAAVRWPGDVGRKAPMRKLADRVVTSLQPRPETARRPAAA</sequence>
<proteinExistence type="predicted"/>
<evidence type="ECO:0000313" key="2">
    <source>
        <dbReference type="EMBL" id="TDS79601.1"/>
    </source>
</evidence>
<keyword evidence="2" id="KW-0808">Transferase</keyword>
<name>A0A4R7FPD9_9MICO</name>
<reference evidence="2 3" key="1">
    <citation type="submission" date="2019-03" db="EMBL/GenBank/DDBJ databases">
        <title>Genomic Encyclopedia of Archaeal and Bacterial Type Strains, Phase II (KMG-II): from individual species to whole genera.</title>
        <authorList>
            <person name="Goeker M."/>
        </authorList>
    </citation>
    <scope>NUCLEOTIDE SEQUENCE [LARGE SCALE GENOMIC DNA]</scope>
    <source>
        <strain evidence="2 3">DSM 24782</strain>
    </source>
</reference>